<dbReference type="AlphaFoldDB" id="A0A8S9PM90"/>
<reference evidence="1" key="1">
    <citation type="submission" date="2019-12" db="EMBL/GenBank/DDBJ databases">
        <title>Genome sequencing and annotation of Brassica cretica.</title>
        <authorList>
            <person name="Studholme D.J."/>
            <person name="Sarris P."/>
        </authorList>
    </citation>
    <scope>NUCLEOTIDE SEQUENCE</scope>
    <source>
        <strain evidence="1">PFS-109/04</strain>
        <tissue evidence="1">Leaf</tissue>
    </source>
</reference>
<proteinExistence type="predicted"/>
<sequence length="140" mass="15092">MGAHAPVRLLLRPPPLARKPLAASLISSTETEAKLCREFSETENPSRRALSLPCVVSLFSLLSPSSSLGPCGGAGGCCSRLVVMVRSRCSLVSLFQICSDLLSLVSCFQIQIQIYAKSHGLIVNKARILEEANAKMIDEY</sequence>
<comment type="caution">
    <text evidence="1">The sequence shown here is derived from an EMBL/GenBank/DDBJ whole genome shotgun (WGS) entry which is preliminary data.</text>
</comment>
<dbReference type="Proteomes" id="UP000712600">
    <property type="component" value="Unassembled WGS sequence"/>
</dbReference>
<evidence type="ECO:0000313" key="1">
    <source>
        <dbReference type="EMBL" id="KAF3523115.1"/>
    </source>
</evidence>
<name>A0A8S9PM90_BRACR</name>
<gene>
    <name evidence="1" type="ORF">F2Q69_00050433</name>
</gene>
<protein>
    <submittedName>
        <fullName evidence="1">Uncharacterized protein</fullName>
    </submittedName>
</protein>
<organism evidence="1 2">
    <name type="scientific">Brassica cretica</name>
    <name type="common">Mustard</name>
    <dbReference type="NCBI Taxonomy" id="69181"/>
    <lineage>
        <taxon>Eukaryota</taxon>
        <taxon>Viridiplantae</taxon>
        <taxon>Streptophyta</taxon>
        <taxon>Embryophyta</taxon>
        <taxon>Tracheophyta</taxon>
        <taxon>Spermatophyta</taxon>
        <taxon>Magnoliopsida</taxon>
        <taxon>eudicotyledons</taxon>
        <taxon>Gunneridae</taxon>
        <taxon>Pentapetalae</taxon>
        <taxon>rosids</taxon>
        <taxon>malvids</taxon>
        <taxon>Brassicales</taxon>
        <taxon>Brassicaceae</taxon>
        <taxon>Brassiceae</taxon>
        <taxon>Brassica</taxon>
    </lineage>
</organism>
<dbReference type="EMBL" id="QGKX02001347">
    <property type="protein sequence ID" value="KAF3523115.1"/>
    <property type="molecule type" value="Genomic_DNA"/>
</dbReference>
<evidence type="ECO:0000313" key="2">
    <source>
        <dbReference type="Proteomes" id="UP000712600"/>
    </source>
</evidence>
<accession>A0A8S9PM90</accession>